<evidence type="ECO:0000256" key="1">
    <source>
        <dbReference type="SAM" id="MobiDB-lite"/>
    </source>
</evidence>
<keyword evidence="3" id="KW-1185">Reference proteome</keyword>
<evidence type="ECO:0000313" key="3">
    <source>
        <dbReference type="Proteomes" id="UP000053105"/>
    </source>
</evidence>
<feature type="region of interest" description="Disordered" evidence="1">
    <location>
        <begin position="188"/>
        <end position="242"/>
    </location>
</feature>
<dbReference type="Proteomes" id="UP000053105">
    <property type="component" value="Unassembled WGS sequence"/>
</dbReference>
<organism evidence="2 3">
    <name type="scientific">Melipona quadrifasciata</name>
    <dbReference type="NCBI Taxonomy" id="166423"/>
    <lineage>
        <taxon>Eukaryota</taxon>
        <taxon>Metazoa</taxon>
        <taxon>Ecdysozoa</taxon>
        <taxon>Arthropoda</taxon>
        <taxon>Hexapoda</taxon>
        <taxon>Insecta</taxon>
        <taxon>Pterygota</taxon>
        <taxon>Neoptera</taxon>
        <taxon>Endopterygota</taxon>
        <taxon>Hymenoptera</taxon>
        <taxon>Apocrita</taxon>
        <taxon>Aculeata</taxon>
        <taxon>Apoidea</taxon>
        <taxon>Anthophila</taxon>
        <taxon>Apidae</taxon>
        <taxon>Melipona</taxon>
    </lineage>
</organism>
<reference evidence="2 3" key="1">
    <citation type="submission" date="2015-07" db="EMBL/GenBank/DDBJ databases">
        <title>The genome of Melipona quadrifasciata.</title>
        <authorList>
            <person name="Pan H."/>
            <person name="Kapheim K."/>
        </authorList>
    </citation>
    <scope>NUCLEOTIDE SEQUENCE [LARGE SCALE GENOMIC DNA]</scope>
    <source>
        <strain evidence="2">0111107301</strain>
        <tissue evidence="2">Whole body</tissue>
    </source>
</reference>
<dbReference type="EMBL" id="KQ435776">
    <property type="protein sequence ID" value="KOX74931.1"/>
    <property type="molecule type" value="Genomic_DNA"/>
</dbReference>
<accession>A0A0N0BGK9</accession>
<feature type="compositionally biased region" description="Basic and acidic residues" evidence="1">
    <location>
        <begin position="304"/>
        <end position="314"/>
    </location>
</feature>
<sequence>MVHLLKLLVLSRHNNVIQFRIKLINNIELIGRIENTCKVEVQSKNEERRTDRDAMAKNKRILGIPYVDRPEINAVQFRAMIACVRHLARLVATCESQFGYTHNFCVYTRNVSFRRYLLHKNDDGESTRVYFLLKKKPLNYVEGSREKSAQNTVNVRTLRKLRSGGHRTANQRPLEQCLNPLRSVPAEQGSSARYAEAGVAVAPERAAPSRGGREMGRDDATTSDEWDDGGRSSHGGHPVDLDVPHRTVAVSANHFLPVDDRRLRGDALQPVLRYRPVRPLPADPPDHEADHAEDRDDREDPETEVERRQLEQDRAVGQGLVVPRRTVRDPVTPQRRVYARVQFRASLFAVPGHLKTRSRRHRRPAIEKWENTVKGNLATDLSFEILASLRDIFYLLDQRWLTGGLTVLRPQCPLYFIYAIRSKNLVLSTIHVPELYKVKQWPTQYSAKMVHSLANNASNFKSKIMTKVRTFVAKLLSVSCKSASACETSKQQGGEGAERRLATTFLSGLREAQFKEREEERAKILGTLPEKKRRSVVEEVRDTLYTRNVSKSNIFTCLSTTCCLINNFKSTAPNSSISLYP</sequence>
<gene>
    <name evidence="2" type="ORF">WN51_13492</name>
</gene>
<feature type="region of interest" description="Disordered" evidence="1">
    <location>
        <begin position="274"/>
        <end position="318"/>
    </location>
</feature>
<evidence type="ECO:0000313" key="2">
    <source>
        <dbReference type="EMBL" id="KOX74931.1"/>
    </source>
</evidence>
<protein>
    <submittedName>
        <fullName evidence="2">Uncharacterized protein</fullName>
    </submittedName>
</protein>
<dbReference type="OrthoDB" id="10607018at2759"/>
<proteinExistence type="predicted"/>
<feature type="compositionally biased region" description="Basic and acidic residues" evidence="1">
    <location>
        <begin position="284"/>
        <end position="295"/>
    </location>
</feature>
<dbReference type="AlphaFoldDB" id="A0A0N0BGK9"/>
<name>A0A0N0BGK9_9HYME</name>
<feature type="compositionally biased region" description="Basic and acidic residues" evidence="1">
    <location>
        <begin position="211"/>
        <end position="220"/>
    </location>
</feature>